<dbReference type="RefSeq" id="WP_353439081.1">
    <property type="nucleotide sequence ID" value="NZ_CP099959.1"/>
</dbReference>
<accession>A0AAU8A2X2</accession>
<proteinExistence type="predicted"/>
<evidence type="ECO:0000313" key="2">
    <source>
        <dbReference type="EMBL" id="XCC57949.1"/>
    </source>
</evidence>
<organism evidence="2">
    <name type="scientific">Polynucleobacter sp. UK-FUSCHL-C3</name>
    <dbReference type="NCBI Taxonomy" id="2955208"/>
    <lineage>
        <taxon>Bacteria</taxon>
        <taxon>Pseudomonadati</taxon>
        <taxon>Pseudomonadota</taxon>
        <taxon>Betaproteobacteria</taxon>
        <taxon>Burkholderiales</taxon>
        <taxon>Burkholderiaceae</taxon>
        <taxon>Polynucleobacter</taxon>
    </lineage>
</organism>
<gene>
    <name evidence="2" type="ORF">NKE59_01280</name>
</gene>
<keyword evidence="1" id="KW-0812">Transmembrane</keyword>
<dbReference type="AlphaFoldDB" id="A0AAU8A2X2"/>
<keyword evidence="1" id="KW-0472">Membrane</keyword>
<evidence type="ECO:0000256" key="1">
    <source>
        <dbReference type="SAM" id="Phobius"/>
    </source>
</evidence>
<sequence>MNGNIQFLQIRQISDVGMQKFSNCNEKGFVFLELLIAMTILAGSITALHGIYGNLVVKQIKLQKAQASLIERANQSETWIARERLKQAPPQ</sequence>
<protein>
    <recommendedName>
        <fullName evidence="3">Prepilin-type N-terminal cleavage/methylation domain-containing protein</fullName>
    </recommendedName>
</protein>
<reference evidence="2" key="1">
    <citation type="submission" date="2022-06" db="EMBL/GenBank/DDBJ databases">
        <title>New Polynucleobacter species.</title>
        <authorList>
            <person name="Hahn M.W."/>
        </authorList>
    </citation>
    <scope>NUCLEOTIDE SEQUENCE</scope>
    <source>
        <strain evidence="2">UK-FUSCHL-C3</strain>
    </source>
</reference>
<keyword evidence="1" id="KW-1133">Transmembrane helix</keyword>
<feature type="transmembrane region" description="Helical" evidence="1">
    <location>
        <begin position="28"/>
        <end position="52"/>
    </location>
</feature>
<name>A0AAU8A2X2_9BURK</name>
<dbReference type="EMBL" id="CP099959">
    <property type="protein sequence ID" value="XCC57949.1"/>
    <property type="molecule type" value="Genomic_DNA"/>
</dbReference>
<evidence type="ECO:0008006" key="3">
    <source>
        <dbReference type="Google" id="ProtNLM"/>
    </source>
</evidence>